<accession>A0A0F9GRE4</accession>
<organism evidence="2">
    <name type="scientific">marine sediment metagenome</name>
    <dbReference type="NCBI Taxonomy" id="412755"/>
    <lineage>
        <taxon>unclassified sequences</taxon>
        <taxon>metagenomes</taxon>
        <taxon>ecological metagenomes</taxon>
    </lineage>
</organism>
<dbReference type="InterPro" id="IPR013589">
    <property type="entry name" value="Bac_transglu_N"/>
</dbReference>
<evidence type="ECO:0000313" key="2">
    <source>
        <dbReference type="EMBL" id="KKM01389.1"/>
    </source>
</evidence>
<comment type="caution">
    <text evidence="2">The sequence shown here is derived from an EMBL/GenBank/DDBJ whole genome shotgun (WGS) entry which is preliminary data.</text>
</comment>
<dbReference type="SUPFAM" id="SSF54001">
    <property type="entry name" value="Cysteine proteinases"/>
    <property type="match status" value="1"/>
</dbReference>
<dbReference type="InterPro" id="IPR038765">
    <property type="entry name" value="Papain-like_cys_pep_sf"/>
</dbReference>
<dbReference type="AlphaFoldDB" id="A0A0F9GRE4"/>
<reference evidence="2" key="1">
    <citation type="journal article" date="2015" name="Nature">
        <title>Complex archaea that bridge the gap between prokaryotes and eukaryotes.</title>
        <authorList>
            <person name="Spang A."/>
            <person name="Saw J.H."/>
            <person name="Jorgensen S.L."/>
            <person name="Zaremba-Niedzwiedzka K."/>
            <person name="Martijn J."/>
            <person name="Lind A.E."/>
            <person name="van Eijk R."/>
            <person name="Schleper C."/>
            <person name="Guy L."/>
            <person name="Ettema T.J."/>
        </authorList>
    </citation>
    <scope>NUCLEOTIDE SEQUENCE</scope>
</reference>
<feature type="non-terminal residue" evidence="2">
    <location>
        <position position="119"/>
    </location>
</feature>
<sequence>MTIRVALNHKTKHVYSKPVQLAPHIFRLRPAAHSRSEVTSYSLKITPENHFINWQQDPFGNYQARVVFPEKTTELSVEVDMVVDMTVINPLDFFLEESAETYPYTYEEQLLKELAPYLE</sequence>
<dbReference type="Pfam" id="PF08379">
    <property type="entry name" value="Bact_transglu_N"/>
    <property type="match status" value="1"/>
</dbReference>
<dbReference type="EMBL" id="LAZR01017208">
    <property type="protein sequence ID" value="KKM01389.1"/>
    <property type="molecule type" value="Genomic_DNA"/>
</dbReference>
<evidence type="ECO:0000259" key="1">
    <source>
        <dbReference type="Pfam" id="PF08379"/>
    </source>
</evidence>
<gene>
    <name evidence="2" type="ORF">LCGC14_1794900</name>
</gene>
<name>A0A0F9GRE4_9ZZZZ</name>
<proteinExistence type="predicted"/>
<dbReference type="PANTHER" id="PTHR33490:SF1">
    <property type="entry name" value="SLL1233 PROTEIN"/>
    <property type="match status" value="1"/>
</dbReference>
<protein>
    <recommendedName>
        <fullName evidence="1">Bacterial transglutaminase-like N-terminal domain-containing protein</fullName>
    </recommendedName>
</protein>
<dbReference type="PANTHER" id="PTHR33490">
    <property type="entry name" value="BLR5614 PROTEIN-RELATED"/>
    <property type="match status" value="1"/>
</dbReference>
<feature type="domain" description="Bacterial transglutaminase-like N-terminal" evidence="1">
    <location>
        <begin position="6"/>
        <end position="84"/>
    </location>
</feature>